<reference evidence="1 2" key="1">
    <citation type="submission" date="2019-05" db="EMBL/GenBank/DDBJ databases">
        <title>Another draft genome of Portunus trituberculatus and its Hox gene families provides insights of decapod evolution.</title>
        <authorList>
            <person name="Jeong J.-H."/>
            <person name="Song I."/>
            <person name="Kim S."/>
            <person name="Choi T."/>
            <person name="Kim D."/>
            <person name="Ryu S."/>
            <person name="Kim W."/>
        </authorList>
    </citation>
    <scope>NUCLEOTIDE SEQUENCE [LARGE SCALE GENOMIC DNA]</scope>
    <source>
        <tissue evidence="1">Muscle</tissue>
    </source>
</reference>
<organism evidence="1 2">
    <name type="scientific">Portunus trituberculatus</name>
    <name type="common">Swimming crab</name>
    <name type="synonym">Neptunus trituberculatus</name>
    <dbReference type="NCBI Taxonomy" id="210409"/>
    <lineage>
        <taxon>Eukaryota</taxon>
        <taxon>Metazoa</taxon>
        <taxon>Ecdysozoa</taxon>
        <taxon>Arthropoda</taxon>
        <taxon>Crustacea</taxon>
        <taxon>Multicrustacea</taxon>
        <taxon>Malacostraca</taxon>
        <taxon>Eumalacostraca</taxon>
        <taxon>Eucarida</taxon>
        <taxon>Decapoda</taxon>
        <taxon>Pleocyemata</taxon>
        <taxon>Brachyura</taxon>
        <taxon>Eubrachyura</taxon>
        <taxon>Portunoidea</taxon>
        <taxon>Portunidae</taxon>
        <taxon>Portuninae</taxon>
        <taxon>Portunus</taxon>
    </lineage>
</organism>
<sequence length="46" mass="5296">MLAQVGGRALSTLTTCGLLWRKDTSRGASRYHYRRQTVRWGATARW</sequence>
<dbReference type="EMBL" id="VSRR010134367">
    <property type="protein sequence ID" value="MPD03044.1"/>
    <property type="molecule type" value="Genomic_DNA"/>
</dbReference>
<evidence type="ECO:0000313" key="2">
    <source>
        <dbReference type="Proteomes" id="UP000324222"/>
    </source>
</evidence>
<evidence type="ECO:0000313" key="1">
    <source>
        <dbReference type="EMBL" id="MPD03044.1"/>
    </source>
</evidence>
<dbReference type="Proteomes" id="UP000324222">
    <property type="component" value="Unassembled WGS sequence"/>
</dbReference>
<dbReference type="AlphaFoldDB" id="A0A5B7K8T8"/>
<gene>
    <name evidence="1" type="ORF">E2C01_098661</name>
</gene>
<name>A0A5B7K8T8_PORTR</name>
<protein>
    <submittedName>
        <fullName evidence="1">Uncharacterized protein</fullName>
    </submittedName>
</protein>
<keyword evidence="2" id="KW-1185">Reference proteome</keyword>
<accession>A0A5B7K8T8</accession>
<comment type="caution">
    <text evidence="1">The sequence shown here is derived from an EMBL/GenBank/DDBJ whole genome shotgun (WGS) entry which is preliminary data.</text>
</comment>
<proteinExistence type="predicted"/>